<keyword evidence="1" id="KW-0732">Signal</keyword>
<organism evidence="2 3">
    <name type="scientific">Brevundimonas intermedia</name>
    <dbReference type="NCBI Taxonomy" id="74315"/>
    <lineage>
        <taxon>Bacteria</taxon>
        <taxon>Pseudomonadati</taxon>
        <taxon>Pseudomonadota</taxon>
        <taxon>Alphaproteobacteria</taxon>
        <taxon>Caulobacterales</taxon>
        <taxon>Caulobacteraceae</taxon>
        <taxon>Brevundimonas</taxon>
    </lineage>
</organism>
<protein>
    <submittedName>
        <fullName evidence="2">Uncharacterized protein</fullName>
    </submittedName>
</protein>
<accession>A0A4Y9RWE7</accession>
<comment type="caution">
    <text evidence="2">The sequence shown here is derived from an EMBL/GenBank/DDBJ whole genome shotgun (WGS) entry which is preliminary data.</text>
</comment>
<dbReference type="AlphaFoldDB" id="A0A4Y9RWE7"/>
<name>A0A4Y9RWE7_9CAUL</name>
<feature type="signal peptide" evidence="1">
    <location>
        <begin position="1"/>
        <end position="15"/>
    </location>
</feature>
<sequence length="142" mass="14565">MMLILSAVMAVAMQAAPTAGWTWSLYEGDGPLVLANEVPDTANLRATLQCQPGSGAVSVAVYGDDATAGFARITAGGMTATSEARVGRGGKLETAIPVDHPAFSAFVASGRMTVAVGDAADTITVERPHLAKLRRFADRCAG</sequence>
<reference evidence="2 3" key="1">
    <citation type="submission" date="2019-03" db="EMBL/GenBank/DDBJ databases">
        <title>Draft genome of Brevundimonas sp. a heavy metal resistant soil bacteria.</title>
        <authorList>
            <person name="Soto J."/>
        </authorList>
    </citation>
    <scope>NUCLEOTIDE SEQUENCE [LARGE SCALE GENOMIC DNA]</scope>
    <source>
        <strain evidence="2 3">B-10</strain>
    </source>
</reference>
<dbReference type="Proteomes" id="UP000298216">
    <property type="component" value="Unassembled WGS sequence"/>
</dbReference>
<evidence type="ECO:0000256" key="1">
    <source>
        <dbReference type="SAM" id="SignalP"/>
    </source>
</evidence>
<gene>
    <name evidence="2" type="ORF">EGY25_11220</name>
</gene>
<evidence type="ECO:0000313" key="3">
    <source>
        <dbReference type="Proteomes" id="UP000298216"/>
    </source>
</evidence>
<feature type="chain" id="PRO_5021243328" evidence="1">
    <location>
        <begin position="16"/>
        <end position="142"/>
    </location>
</feature>
<evidence type="ECO:0000313" key="2">
    <source>
        <dbReference type="EMBL" id="TFW12561.1"/>
    </source>
</evidence>
<dbReference type="RefSeq" id="WP_135195040.1">
    <property type="nucleotide sequence ID" value="NZ_SPVH01000006.1"/>
</dbReference>
<dbReference type="EMBL" id="SPVH01000006">
    <property type="protein sequence ID" value="TFW12561.1"/>
    <property type="molecule type" value="Genomic_DNA"/>
</dbReference>
<dbReference type="OrthoDB" id="7204073at2"/>
<keyword evidence="3" id="KW-1185">Reference proteome</keyword>
<proteinExistence type="predicted"/>